<dbReference type="STRING" id="292459.STH2154"/>
<sequence length="201" mass="21535">MAPGFPTRATRPSSGTRGGRRGNMHALVVGGTGMLREATLALTRRFATVSVVARRADAMPGRPAGINPVPVDYHDTGALAQALRRAIGQHGPVRLAVCWIHSTAPEALGVVAAEIGRSGEPCRLFHVRGSAAADPTRLPRPALEALPPNVAYRQVILGFQIEGERSRWLTHGEISQGVLQAIADDAEYHVVGVVRPWERRP</sequence>
<evidence type="ECO:0000256" key="1">
    <source>
        <dbReference type="SAM" id="MobiDB-lite"/>
    </source>
</evidence>
<feature type="compositionally biased region" description="Low complexity" evidence="1">
    <location>
        <begin position="1"/>
        <end position="15"/>
    </location>
</feature>
<evidence type="ECO:0000313" key="2">
    <source>
        <dbReference type="EMBL" id="BAD41139.1"/>
    </source>
</evidence>
<dbReference type="AlphaFoldDB" id="Q67MF4"/>
<protein>
    <recommendedName>
        <fullName evidence="4">Short-chain dehydrogenase</fullName>
    </recommendedName>
</protein>
<gene>
    <name evidence="2" type="ordered locus">STH2154</name>
</gene>
<evidence type="ECO:0008006" key="4">
    <source>
        <dbReference type="Google" id="ProtNLM"/>
    </source>
</evidence>
<dbReference type="Proteomes" id="UP000000417">
    <property type="component" value="Chromosome"/>
</dbReference>
<keyword evidence="3" id="KW-1185">Reference proteome</keyword>
<dbReference type="Gene3D" id="3.40.50.720">
    <property type="entry name" value="NAD(P)-binding Rossmann-like Domain"/>
    <property type="match status" value="1"/>
</dbReference>
<dbReference type="NCBIfam" id="NF006168">
    <property type="entry name" value="PRK08309.1"/>
    <property type="match status" value="1"/>
</dbReference>
<name>Q67MF4_SYMTH</name>
<reference evidence="2 3" key="1">
    <citation type="journal article" date="2004" name="Nucleic Acids Res.">
        <title>Genome sequence of Symbiobacterium thermophilum, an uncultivable bacterium that depends on microbial commensalism.</title>
        <authorList>
            <person name="Ueda K."/>
            <person name="Yamashita A."/>
            <person name="Ishikawa J."/>
            <person name="Shimada M."/>
            <person name="Watsuji T."/>
            <person name="Morimura K."/>
            <person name="Ikeda H."/>
            <person name="Hattori M."/>
            <person name="Beppu T."/>
        </authorList>
    </citation>
    <scope>NUCLEOTIDE SEQUENCE [LARGE SCALE GENOMIC DNA]</scope>
    <source>
        <strain evidence="3">T / IAM 14863</strain>
    </source>
</reference>
<dbReference type="HOGENOM" id="CLU_127498_0_0_9"/>
<dbReference type="EMBL" id="AP006840">
    <property type="protein sequence ID" value="BAD41139.1"/>
    <property type="molecule type" value="Genomic_DNA"/>
</dbReference>
<dbReference type="InterPro" id="IPR036291">
    <property type="entry name" value="NAD(P)-bd_dom_sf"/>
</dbReference>
<proteinExistence type="predicted"/>
<dbReference type="SUPFAM" id="SSF51735">
    <property type="entry name" value="NAD(P)-binding Rossmann-fold domains"/>
    <property type="match status" value="1"/>
</dbReference>
<dbReference type="eggNOG" id="COG0300">
    <property type="taxonomic scope" value="Bacteria"/>
</dbReference>
<accession>Q67MF4</accession>
<organism evidence="2 3">
    <name type="scientific">Symbiobacterium thermophilum (strain DSM 24528 / JCM 14929 / IAM 14863 / T)</name>
    <dbReference type="NCBI Taxonomy" id="292459"/>
    <lineage>
        <taxon>Bacteria</taxon>
        <taxon>Bacillati</taxon>
        <taxon>Bacillota</taxon>
        <taxon>Clostridia</taxon>
        <taxon>Eubacteriales</taxon>
        <taxon>Symbiobacteriaceae</taxon>
        <taxon>Symbiobacterium</taxon>
    </lineage>
</organism>
<feature type="region of interest" description="Disordered" evidence="1">
    <location>
        <begin position="1"/>
        <end position="23"/>
    </location>
</feature>
<dbReference type="KEGG" id="sth:STH2154"/>
<evidence type="ECO:0000313" key="3">
    <source>
        <dbReference type="Proteomes" id="UP000000417"/>
    </source>
</evidence>